<proteinExistence type="predicted"/>
<keyword evidence="2" id="KW-1185">Reference proteome</keyword>
<dbReference type="STRING" id="1202768.SAMN05216285_1518"/>
<evidence type="ECO:0000313" key="1">
    <source>
        <dbReference type="EMBL" id="SEV98321.1"/>
    </source>
</evidence>
<organism evidence="1 2">
    <name type="scientific">Natrinema salifodinae</name>
    <dbReference type="NCBI Taxonomy" id="1202768"/>
    <lineage>
        <taxon>Archaea</taxon>
        <taxon>Methanobacteriati</taxon>
        <taxon>Methanobacteriota</taxon>
        <taxon>Stenosarchaea group</taxon>
        <taxon>Halobacteria</taxon>
        <taxon>Halobacteriales</taxon>
        <taxon>Natrialbaceae</taxon>
        <taxon>Natrinema</taxon>
    </lineage>
</organism>
<dbReference type="EMBL" id="FOIS01000002">
    <property type="protein sequence ID" value="SEV98321.1"/>
    <property type="molecule type" value="Genomic_DNA"/>
</dbReference>
<evidence type="ECO:0000313" key="2">
    <source>
        <dbReference type="Proteomes" id="UP000183275"/>
    </source>
</evidence>
<reference evidence="2" key="1">
    <citation type="submission" date="2016-10" db="EMBL/GenBank/DDBJ databases">
        <authorList>
            <person name="Varghese N."/>
        </authorList>
    </citation>
    <scope>NUCLEOTIDE SEQUENCE [LARGE SCALE GENOMIC DNA]</scope>
    <source>
        <strain evidence="2">CGMCC 1.12284</strain>
    </source>
</reference>
<sequence length="66" mass="7768">MMQLKKHSSWTLANWAWDLELPTPSETTQYREDVSPVFKKMAHAIVNLTHCLTSSWCQPLRNDRTH</sequence>
<name>A0A1I0NB27_9EURY</name>
<protein>
    <submittedName>
        <fullName evidence="1">Uncharacterized protein</fullName>
    </submittedName>
</protein>
<dbReference type="AlphaFoldDB" id="A0A1I0NB27"/>
<gene>
    <name evidence="1" type="ORF">SAMN05216285_1518</name>
</gene>
<dbReference type="Proteomes" id="UP000183275">
    <property type="component" value="Unassembled WGS sequence"/>
</dbReference>
<accession>A0A1I0NB27</accession>